<evidence type="ECO:0000313" key="9">
    <source>
        <dbReference type="EMBL" id="KAA5548356.1"/>
    </source>
</evidence>
<dbReference type="RefSeq" id="WP_150087488.1">
    <property type="nucleotide sequence ID" value="NZ_VWSF01000003.1"/>
</dbReference>
<keyword evidence="4 8" id="KW-0378">Hydrolase</keyword>
<keyword evidence="10" id="KW-1185">Reference proteome</keyword>
<dbReference type="EC" id="3.4.-.-" evidence="8"/>
<dbReference type="GO" id="GO:0016829">
    <property type="term" value="F:lyase activity"/>
    <property type="evidence" value="ECO:0007669"/>
    <property type="project" value="UniProtKB-KW"/>
</dbReference>
<dbReference type="Pfam" id="PF02586">
    <property type="entry name" value="SRAP"/>
    <property type="match status" value="1"/>
</dbReference>
<reference evidence="9 10" key="1">
    <citation type="submission" date="2019-09" db="EMBL/GenBank/DDBJ databases">
        <title>Genome sequence and assembly of Adhaeribacter sp.</title>
        <authorList>
            <person name="Chhetri G."/>
        </authorList>
    </citation>
    <scope>NUCLEOTIDE SEQUENCE [LARGE SCALE GENOMIC DNA]</scope>
    <source>
        <strain evidence="9 10">DK36</strain>
    </source>
</reference>
<evidence type="ECO:0000256" key="1">
    <source>
        <dbReference type="ARBA" id="ARBA00008136"/>
    </source>
</evidence>
<sequence>MCGRYSLVKKSIPKEHRYAAKFAGIEPEPTYNAAPSQLLAVIPAATDIAQFFSWGLLPSWAKDAKMHRPINARAETLTTNGMFRNLLSRKRCLVPADGFYEWQVQTQPQTDMFGNPQASKGKPKKQPFRIALKNEELFSFAGLYDSWVDKSSGEEIKTFTIITTEANELVKPIHDRMPVILTPEAEELWLNEQEKDVKDLLKPYDADKMKAFPISNLINSPTNNSPEVLNSL</sequence>
<evidence type="ECO:0000256" key="7">
    <source>
        <dbReference type="ARBA" id="ARBA00023239"/>
    </source>
</evidence>
<gene>
    <name evidence="9" type="ORF">F0145_06420</name>
</gene>
<proteinExistence type="inferred from homology"/>
<dbReference type="Proteomes" id="UP000323426">
    <property type="component" value="Unassembled WGS sequence"/>
</dbReference>
<evidence type="ECO:0000256" key="2">
    <source>
        <dbReference type="ARBA" id="ARBA00022670"/>
    </source>
</evidence>
<dbReference type="InterPro" id="IPR036590">
    <property type="entry name" value="SRAP-like"/>
</dbReference>
<dbReference type="SUPFAM" id="SSF143081">
    <property type="entry name" value="BB1717-like"/>
    <property type="match status" value="1"/>
</dbReference>
<evidence type="ECO:0000256" key="8">
    <source>
        <dbReference type="RuleBase" id="RU364100"/>
    </source>
</evidence>
<keyword evidence="5" id="KW-0190">Covalent protein-DNA linkage</keyword>
<comment type="similarity">
    <text evidence="1 8">Belongs to the SOS response-associated peptidase family.</text>
</comment>
<keyword evidence="2 8" id="KW-0645">Protease</keyword>
<keyword evidence="6" id="KW-0238">DNA-binding</keyword>
<dbReference type="InterPro" id="IPR003738">
    <property type="entry name" value="SRAP"/>
</dbReference>
<evidence type="ECO:0000256" key="3">
    <source>
        <dbReference type="ARBA" id="ARBA00022763"/>
    </source>
</evidence>
<dbReference type="EMBL" id="VWSF01000003">
    <property type="protein sequence ID" value="KAA5548356.1"/>
    <property type="molecule type" value="Genomic_DNA"/>
</dbReference>
<dbReference type="Gene3D" id="3.90.1680.10">
    <property type="entry name" value="SOS response associated peptidase-like"/>
    <property type="match status" value="1"/>
</dbReference>
<dbReference type="AlphaFoldDB" id="A0A5M6DPM7"/>
<keyword evidence="3" id="KW-0227">DNA damage</keyword>
<evidence type="ECO:0000256" key="5">
    <source>
        <dbReference type="ARBA" id="ARBA00023124"/>
    </source>
</evidence>
<accession>A0A5M6DPM7</accession>
<dbReference type="GO" id="GO:0003697">
    <property type="term" value="F:single-stranded DNA binding"/>
    <property type="evidence" value="ECO:0007669"/>
    <property type="project" value="InterPro"/>
</dbReference>
<evidence type="ECO:0000256" key="4">
    <source>
        <dbReference type="ARBA" id="ARBA00022801"/>
    </source>
</evidence>
<dbReference type="GO" id="GO:0006508">
    <property type="term" value="P:proteolysis"/>
    <property type="evidence" value="ECO:0007669"/>
    <property type="project" value="UniProtKB-KW"/>
</dbReference>
<comment type="caution">
    <text evidence="9">The sequence shown here is derived from an EMBL/GenBank/DDBJ whole genome shotgun (WGS) entry which is preliminary data.</text>
</comment>
<dbReference type="GO" id="GO:0106300">
    <property type="term" value="P:protein-DNA covalent cross-linking repair"/>
    <property type="evidence" value="ECO:0007669"/>
    <property type="project" value="InterPro"/>
</dbReference>
<evidence type="ECO:0000256" key="6">
    <source>
        <dbReference type="ARBA" id="ARBA00023125"/>
    </source>
</evidence>
<dbReference type="PANTHER" id="PTHR13604">
    <property type="entry name" value="DC12-RELATED"/>
    <property type="match status" value="1"/>
</dbReference>
<organism evidence="9 10">
    <name type="scientific">Adhaeribacter rhizoryzae</name>
    <dbReference type="NCBI Taxonomy" id="2607907"/>
    <lineage>
        <taxon>Bacteria</taxon>
        <taxon>Pseudomonadati</taxon>
        <taxon>Bacteroidota</taxon>
        <taxon>Cytophagia</taxon>
        <taxon>Cytophagales</taxon>
        <taxon>Hymenobacteraceae</taxon>
        <taxon>Adhaeribacter</taxon>
    </lineage>
</organism>
<protein>
    <recommendedName>
        <fullName evidence="8">Abasic site processing protein</fullName>
        <ecNumber evidence="8">3.4.-.-</ecNumber>
    </recommendedName>
</protein>
<name>A0A5M6DPM7_9BACT</name>
<evidence type="ECO:0000313" key="10">
    <source>
        <dbReference type="Proteomes" id="UP000323426"/>
    </source>
</evidence>
<keyword evidence="7" id="KW-0456">Lyase</keyword>
<dbReference type="PANTHER" id="PTHR13604:SF0">
    <property type="entry name" value="ABASIC SITE PROCESSING PROTEIN HMCES"/>
    <property type="match status" value="1"/>
</dbReference>
<dbReference type="GO" id="GO:0008233">
    <property type="term" value="F:peptidase activity"/>
    <property type="evidence" value="ECO:0007669"/>
    <property type="project" value="UniProtKB-KW"/>
</dbReference>